<keyword evidence="3" id="KW-0812">Transmembrane</keyword>
<sequence length="34" mass="3838">MTVKERRAEIAPRRALGARKRHITCQFVAEAAIS</sequence>
<evidence type="ECO:0000313" key="7">
    <source>
        <dbReference type="EMBL" id="MFC3455016.1"/>
    </source>
</evidence>
<keyword evidence="2" id="KW-1003">Cell membrane</keyword>
<evidence type="ECO:0000313" key="8">
    <source>
        <dbReference type="Proteomes" id="UP001595645"/>
    </source>
</evidence>
<name>A0ABV7P9B9_9PSEU</name>
<evidence type="ECO:0000256" key="3">
    <source>
        <dbReference type="ARBA" id="ARBA00022692"/>
    </source>
</evidence>
<gene>
    <name evidence="7" type="ORF">ACFOSH_36750</name>
</gene>
<reference evidence="8" key="1">
    <citation type="journal article" date="2019" name="Int. J. Syst. Evol. Microbiol.">
        <title>The Global Catalogue of Microorganisms (GCM) 10K type strain sequencing project: providing services to taxonomists for standard genome sequencing and annotation.</title>
        <authorList>
            <consortium name="The Broad Institute Genomics Platform"/>
            <consortium name="The Broad Institute Genome Sequencing Center for Infectious Disease"/>
            <person name="Wu L."/>
            <person name="Ma J."/>
        </authorList>
    </citation>
    <scope>NUCLEOTIDE SEQUENCE [LARGE SCALE GENOMIC DNA]</scope>
    <source>
        <strain evidence="8">CGMCC 4.7676</strain>
    </source>
</reference>
<comment type="caution">
    <text evidence="7">The sequence shown here is derived from an EMBL/GenBank/DDBJ whole genome shotgun (WGS) entry which is preliminary data.</text>
</comment>
<comment type="subcellular location">
    <subcellularLocation>
        <location evidence="1">Cell membrane</location>
        <topology evidence="1">Multi-pass membrane protein</topology>
    </subcellularLocation>
</comment>
<feature type="domain" description="ABC3 transporter permease C-terminal" evidence="6">
    <location>
        <begin position="3"/>
        <end position="33"/>
    </location>
</feature>
<evidence type="ECO:0000256" key="5">
    <source>
        <dbReference type="ARBA" id="ARBA00023136"/>
    </source>
</evidence>
<evidence type="ECO:0000256" key="2">
    <source>
        <dbReference type="ARBA" id="ARBA00022475"/>
    </source>
</evidence>
<dbReference type="Proteomes" id="UP001595645">
    <property type="component" value="Unassembled WGS sequence"/>
</dbReference>
<keyword evidence="4" id="KW-1133">Transmembrane helix</keyword>
<evidence type="ECO:0000256" key="1">
    <source>
        <dbReference type="ARBA" id="ARBA00004651"/>
    </source>
</evidence>
<organism evidence="7 8">
    <name type="scientific">Amycolatopsis speibonae</name>
    <dbReference type="NCBI Taxonomy" id="1450224"/>
    <lineage>
        <taxon>Bacteria</taxon>
        <taxon>Bacillati</taxon>
        <taxon>Actinomycetota</taxon>
        <taxon>Actinomycetes</taxon>
        <taxon>Pseudonocardiales</taxon>
        <taxon>Pseudonocardiaceae</taxon>
        <taxon>Amycolatopsis</taxon>
    </lineage>
</organism>
<dbReference type="RefSeq" id="WP_378245054.1">
    <property type="nucleotide sequence ID" value="NZ_JBHRWK010000078.1"/>
</dbReference>
<dbReference type="InterPro" id="IPR003838">
    <property type="entry name" value="ABC3_permease_C"/>
</dbReference>
<dbReference type="Pfam" id="PF02687">
    <property type="entry name" value="FtsX"/>
    <property type="match status" value="1"/>
</dbReference>
<keyword evidence="5" id="KW-0472">Membrane</keyword>
<protein>
    <submittedName>
        <fullName evidence="7">FtsX-like permease family protein</fullName>
    </submittedName>
</protein>
<keyword evidence="8" id="KW-1185">Reference proteome</keyword>
<dbReference type="EMBL" id="JBHRWK010000078">
    <property type="protein sequence ID" value="MFC3455016.1"/>
    <property type="molecule type" value="Genomic_DNA"/>
</dbReference>
<evidence type="ECO:0000259" key="6">
    <source>
        <dbReference type="Pfam" id="PF02687"/>
    </source>
</evidence>
<proteinExistence type="predicted"/>
<accession>A0ABV7P9B9</accession>
<evidence type="ECO:0000256" key="4">
    <source>
        <dbReference type="ARBA" id="ARBA00022989"/>
    </source>
</evidence>